<feature type="region of interest" description="Disordered" evidence="1">
    <location>
        <begin position="48"/>
        <end position="70"/>
    </location>
</feature>
<sequence>MATRIADASMAFSRSSSSNESTPTISKLETTRLALAQEQKKRIDAAVARVTGKRESSKRKGLGERGVDAVHRSKKIKTVVDVTSDPVDKKKSSIARRMVDRFATMPEPEHEEGAEQAKEEPVTRSVTTAHQFVTRSTVGDAAHLLDETLPETTHHVTTTVKTTTVTVTKENIVEVVSKEEKANKSEEEEATVVEEEEEEEEEQKSAWDGPSSNFHVKQLGLDDTVDIYAPIAQQQEDVQRVRERVKYMPRINTIKSIAVTSSSEADMDFVPTKVCDQDSDAVSVPEVSSDESQVQAEETEKNEQQTAISTAGVHRTWVTWVFVFTPLVVVATIVLVFTLLFALDWSQETFQFYEMDAESAAGSEEIFSCASFVETQSLIKRLMREAVHKAQRTVHLYLG</sequence>
<feature type="region of interest" description="Disordered" evidence="1">
    <location>
        <begin position="103"/>
        <end position="125"/>
    </location>
</feature>
<dbReference type="AlphaFoldDB" id="A0AAV1T660"/>
<feature type="region of interest" description="Disordered" evidence="1">
    <location>
        <begin position="178"/>
        <end position="214"/>
    </location>
</feature>
<feature type="transmembrane region" description="Helical" evidence="2">
    <location>
        <begin position="317"/>
        <end position="343"/>
    </location>
</feature>
<dbReference type="Proteomes" id="UP001162060">
    <property type="component" value="Unassembled WGS sequence"/>
</dbReference>
<feature type="compositionally biased region" description="Low complexity" evidence="1">
    <location>
        <begin position="9"/>
        <end position="26"/>
    </location>
</feature>
<keyword evidence="2" id="KW-0812">Transmembrane</keyword>
<gene>
    <name evidence="3" type="ORF">PM001_LOCUS1972</name>
</gene>
<name>A0AAV1T660_9STRA</name>
<reference evidence="3" key="1">
    <citation type="submission" date="2024-01" db="EMBL/GenBank/DDBJ databases">
        <authorList>
            <person name="Webb A."/>
        </authorList>
    </citation>
    <scope>NUCLEOTIDE SEQUENCE</scope>
    <source>
        <strain evidence="3">Pm1</strain>
    </source>
</reference>
<feature type="compositionally biased region" description="Acidic residues" evidence="1">
    <location>
        <begin position="186"/>
        <end position="202"/>
    </location>
</feature>
<organism evidence="3 4">
    <name type="scientific">Peronospora matthiolae</name>
    <dbReference type="NCBI Taxonomy" id="2874970"/>
    <lineage>
        <taxon>Eukaryota</taxon>
        <taxon>Sar</taxon>
        <taxon>Stramenopiles</taxon>
        <taxon>Oomycota</taxon>
        <taxon>Peronosporomycetes</taxon>
        <taxon>Peronosporales</taxon>
        <taxon>Peronosporaceae</taxon>
        <taxon>Peronospora</taxon>
    </lineage>
</organism>
<protein>
    <submittedName>
        <fullName evidence="3">Uncharacterized protein</fullName>
    </submittedName>
</protein>
<keyword evidence="2" id="KW-1133">Transmembrane helix</keyword>
<evidence type="ECO:0000313" key="3">
    <source>
        <dbReference type="EMBL" id="CAK7899931.1"/>
    </source>
</evidence>
<feature type="region of interest" description="Disordered" evidence="1">
    <location>
        <begin position="286"/>
        <end position="307"/>
    </location>
</feature>
<keyword evidence="2" id="KW-0472">Membrane</keyword>
<evidence type="ECO:0000256" key="2">
    <source>
        <dbReference type="SAM" id="Phobius"/>
    </source>
</evidence>
<proteinExistence type="predicted"/>
<feature type="region of interest" description="Disordered" evidence="1">
    <location>
        <begin position="1"/>
        <end position="26"/>
    </location>
</feature>
<comment type="caution">
    <text evidence="3">The sequence shown here is derived from an EMBL/GenBank/DDBJ whole genome shotgun (WGS) entry which is preliminary data.</text>
</comment>
<accession>A0AAV1T660</accession>
<evidence type="ECO:0000256" key="1">
    <source>
        <dbReference type="SAM" id="MobiDB-lite"/>
    </source>
</evidence>
<feature type="compositionally biased region" description="Basic and acidic residues" evidence="1">
    <location>
        <begin position="61"/>
        <end position="70"/>
    </location>
</feature>
<dbReference type="EMBL" id="CAKLBY020000016">
    <property type="protein sequence ID" value="CAK7899931.1"/>
    <property type="molecule type" value="Genomic_DNA"/>
</dbReference>
<evidence type="ECO:0000313" key="4">
    <source>
        <dbReference type="Proteomes" id="UP001162060"/>
    </source>
</evidence>
<feature type="compositionally biased region" description="Basic and acidic residues" evidence="1">
    <location>
        <begin position="107"/>
        <end position="122"/>
    </location>
</feature>